<protein>
    <submittedName>
        <fullName evidence="6">Dimodular nonribosomal peptide synthase</fullName>
    </submittedName>
</protein>
<dbReference type="InterPro" id="IPR010071">
    <property type="entry name" value="AA_adenyl_dom"/>
</dbReference>
<dbReference type="InterPro" id="IPR000873">
    <property type="entry name" value="AMP-dep_synth/lig_dom"/>
</dbReference>
<keyword evidence="1" id="KW-0596">Phosphopantetheine</keyword>
<feature type="transmembrane region" description="Helical" evidence="4">
    <location>
        <begin position="925"/>
        <end position="952"/>
    </location>
</feature>
<evidence type="ECO:0000256" key="2">
    <source>
        <dbReference type="ARBA" id="ARBA00022553"/>
    </source>
</evidence>
<dbReference type="Gene3D" id="3.40.50.12780">
    <property type="entry name" value="N-terminal domain of ligase-like"/>
    <property type="match status" value="1"/>
</dbReference>
<evidence type="ECO:0000313" key="6">
    <source>
        <dbReference type="EMBL" id="UNZ07798.1"/>
    </source>
</evidence>
<dbReference type="CDD" id="cd05930">
    <property type="entry name" value="A_NRPS"/>
    <property type="match status" value="1"/>
</dbReference>
<dbReference type="SUPFAM" id="SSF51161">
    <property type="entry name" value="Trimeric LpxA-like enzymes"/>
    <property type="match status" value="3"/>
</dbReference>
<dbReference type="Pfam" id="PF00501">
    <property type="entry name" value="AMP-binding"/>
    <property type="match status" value="1"/>
</dbReference>
<feature type="region of interest" description="Disordered" evidence="3">
    <location>
        <begin position="633"/>
        <end position="677"/>
    </location>
</feature>
<dbReference type="InterPro" id="IPR036736">
    <property type="entry name" value="ACP-like_sf"/>
</dbReference>
<dbReference type="SUPFAM" id="SSF47336">
    <property type="entry name" value="ACP-like"/>
    <property type="match status" value="1"/>
</dbReference>
<dbReference type="Pfam" id="PF00550">
    <property type="entry name" value="PP-binding"/>
    <property type="match status" value="1"/>
</dbReference>
<feature type="region of interest" description="Disordered" evidence="3">
    <location>
        <begin position="1"/>
        <end position="27"/>
    </location>
</feature>
<dbReference type="InterPro" id="IPR012728">
    <property type="entry name" value="Pls/PosA_C"/>
</dbReference>
<feature type="transmembrane region" description="Helical" evidence="4">
    <location>
        <begin position="964"/>
        <end position="989"/>
    </location>
</feature>
<keyword evidence="4" id="KW-0472">Membrane</keyword>
<feature type="transmembrane region" description="Helical" evidence="4">
    <location>
        <begin position="727"/>
        <end position="746"/>
    </location>
</feature>
<dbReference type="RefSeq" id="WP_003982899.1">
    <property type="nucleotide sequence ID" value="NZ_CP043497.1"/>
</dbReference>
<feature type="compositionally biased region" description="Basic and acidic residues" evidence="3">
    <location>
        <begin position="655"/>
        <end position="667"/>
    </location>
</feature>
<feature type="region of interest" description="Disordered" evidence="3">
    <location>
        <begin position="524"/>
        <end position="556"/>
    </location>
</feature>
<dbReference type="EMBL" id="CP094298">
    <property type="protein sequence ID" value="UNZ07798.1"/>
    <property type="molecule type" value="Genomic_DNA"/>
</dbReference>
<feature type="region of interest" description="Disordered" evidence="3">
    <location>
        <begin position="153"/>
        <end position="182"/>
    </location>
</feature>
<feature type="region of interest" description="Disordered" evidence="3">
    <location>
        <begin position="1370"/>
        <end position="1409"/>
    </location>
</feature>
<dbReference type="GeneID" id="66853060"/>
<keyword evidence="7" id="KW-1185">Reference proteome</keyword>
<dbReference type="Gene3D" id="2.160.10.10">
    <property type="entry name" value="Hexapeptide repeat proteins"/>
    <property type="match status" value="2"/>
</dbReference>
<dbReference type="NCBIfam" id="TIGR01733">
    <property type="entry name" value="AA-adenyl-dom"/>
    <property type="match status" value="1"/>
</dbReference>
<dbReference type="NCBIfam" id="TIGR02353">
    <property type="entry name" value="NRPS_term_dom"/>
    <property type="match status" value="1"/>
</dbReference>
<dbReference type="InterPro" id="IPR045851">
    <property type="entry name" value="AMP-bd_C_sf"/>
</dbReference>
<dbReference type="InterPro" id="IPR020845">
    <property type="entry name" value="AMP-binding_CS"/>
</dbReference>
<evidence type="ECO:0000313" key="7">
    <source>
        <dbReference type="Proteomes" id="UP000829494"/>
    </source>
</evidence>
<dbReference type="Proteomes" id="UP000829494">
    <property type="component" value="Chromosome"/>
</dbReference>
<dbReference type="PANTHER" id="PTHR45527:SF1">
    <property type="entry name" value="FATTY ACID SYNTHASE"/>
    <property type="match status" value="1"/>
</dbReference>
<feature type="region of interest" description="Disordered" evidence="3">
    <location>
        <begin position="892"/>
        <end position="918"/>
    </location>
</feature>
<evidence type="ECO:0000256" key="4">
    <source>
        <dbReference type="SAM" id="Phobius"/>
    </source>
</evidence>
<evidence type="ECO:0000256" key="1">
    <source>
        <dbReference type="ARBA" id="ARBA00022450"/>
    </source>
</evidence>
<dbReference type="Gene3D" id="3.30.300.30">
    <property type="match status" value="1"/>
</dbReference>
<dbReference type="InterPro" id="IPR042099">
    <property type="entry name" value="ANL_N_sf"/>
</dbReference>
<evidence type="ECO:0000259" key="5">
    <source>
        <dbReference type="PROSITE" id="PS50075"/>
    </source>
</evidence>
<accession>A0ABY3ZCD1</accession>
<dbReference type="InterPro" id="IPR011004">
    <property type="entry name" value="Trimer_LpxA-like_sf"/>
</dbReference>
<dbReference type="PROSITE" id="PS50075">
    <property type="entry name" value="CARRIER"/>
    <property type="match status" value="1"/>
</dbReference>
<dbReference type="InterPro" id="IPR020806">
    <property type="entry name" value="PKS_PP-bd"/>
</dbReference>
<evidence type="ECO:0000256" key="3">
    <source>
        <dbReference type="SAM" id="MobiDB-lite"/>
    </source>
</evidence>
<keyword evidence="4" id="KW-1133">Transmembrane helix</keyword>
<reference evidence="6 7" key="1">
    <citation type="submission" date="2022-03" db="EMBL/GenBank/DDBJ databases">
        <title>Complete genome of Streptomyces rimosus ssp. rimosus R7 (=ATCC 10970).</title>
        <authorList>
            <person name="Beganovic S."/>
            <person name="Ruckert C."/>
            <person name="Busche T."/>
            <person name="Kalinowski J."/>
            <person name="Wittmann C."/>
        </authorList>
    </citation>
    <scope>NUCLEOTIDE SEQUENCE [LARGE SCALE GENOMIC DNA]</scope>
    <source>
        <strain evidence="6 7">R7</strain>
    </source>
</reference>
<feature type="transmembrane region" description="Helical" evidence="4">
    <location>
        <begin position="1168"/>
        <end position="1187"/>
    </location>
</feature>
<dbReference type="InterPro" id="IPR006162">
    <property type="entry name" value="Ppantetheine_attach_site"/>
</dbReference>
<dbReference type="PROSITE" id="PS00012">
    <property type="entry name" value="PHOSPHOPANTETHEINE"/>
    <property type="match status" value="1"/>
</dbReference>
<dbReference type="SUPFAM" id="SSF56801">
    <property type="entry name" value="Acetyl-CoA synthetase-like"/>
    <property type="match status" value="1"/>
</dbReference>
<feature type="transmembrane region" description="Helical" evidence="4">
    <location>
        <begin position="1199"/>
        <end position="1221"/>
    </location>
</feature>
<name>A0ABY3ZCD1_STRRM</name>
<sequence>MFLPPSLFTRPPADTKPPEAGAPRRSGAAVFRGAPAHPPRTLLDVLDASVSAHPEAPALDTGGEVLDYRALSAEVGRRAHVLMTHGIGPGDRVGVRVASGTAELYLSILAVLRSGAAYVPVDADDPDERAASVFREAGVCAVLDGAAEPRLTAADGDANASPKPTASPPDGTTAPPTASPEDDAWIIFTSGSTGAPKGVAVTHRAAAAFVDAEAELFLRDGGRPLGPGDRVLAGLSVAFDASCEEMWLAWRNGACLVPAPRSLVKAGHELGPWLVERGITVVSTVPTLAALWPDEALAAVRLLIVGGEACPAGLVERFATPGREMWNTYGPTETTVVACAERMLPGAPVRIGLPLDGWDLAVVDGGGAPVPYGAQGELVIAGAGLARYLDRAKDAERFGPCPALDARRAYRTGDVVRAEPEGLVYVGRVDDQVKVGGRRIELGEIDAALAGLDGVRGAAAAVRTTPSGGRILVGYVVTEDRPGTDTGFSPESARKVLADRLPAALVPVLAEVAELPTRTSGKVDRDALPWPLPVAASGGPDAEKESRGAAEDDAPRDALRGTAARLADAWQELLGVRPDADSDFFALGGSSLSAAQLASRLRTDYPGISVADLYRRPVLREMAAHLETLAPAGTEATGNGRTHDSAAEAIGPGKGLDKRQTDRRETGPGRTGPGRAGVVPRRTGAFQIVVQTLLYGLTGLRVAVGLAAADNVLGLLAPQTWAPHTSWWVVFTGWLVLLSAPSRFVIGALAARVLTRSITPGTYPRGGRVHLRLWTAERTVAAFGVPALLGTPWARLYARALGCRVGADVALHAMPPVTGLAELGERASVEPEADVSGWWLDQDVLRVGAVSVGAGARVGHRSTLMPGAVLGPGAELAPGGCLDGIAPAGEAWAGSPARPAEEEDARTAGSDWPASRPPRSRRWAAAYALTLGVLPVLPLLAALPALAGVYVLVRDCATLSDAALRLFAAAPAIAVVTTVCWILLVAAVVRLLGRGIRPGTYPVRGPVAWRAWLVTRLLNGTRSSLFPLYASLATPMWLRLLGARVGRRAEISTVLPLPSLLTVADGAFLADDTLVAPYELRGGWLRLGTARVGRRAFVGNSGIVGPGREVPDQALIGVLSDAPAHSKPGSSWLGRPALPLPRIPTSADPGRTFEPPRRLVLARAAVELCRVLPLMCSVMLAEAVLIGEQYALSDGGFGWAALLGGALLLPCALLAALLATASKWLLVGRFRPGEHPLWSSFVWRNELYDTFVESLAVPWMAGAFTGTPVLNWWLRSLGARIGRGVWCDTYWLPETDLVTLGDGVSVNRGCVLQTHLFHDRIMRLDAVHLAAGASLGPHGIALPGSTVGEQAAVGPASLVMRGESVPAGTRWAGNPIAGERHGAVLPPRDGTPEALPSGSGRALVARRAS</sequence>
<feature type="compositionally biased region" description="Basic and acidic residues" evidence="3">
    <location>
        <begin position="541"/>
        <end position="556"/>
    </location>
</feature>
<organism evidence="6 7">
    <name type="scientific">Streptomyces rimosus subsp. rimosus</name>
    <dbReference type="NCBI Taxonomy" id="132474"/>
    <lineage>
        <taxon>Bacteria</taxon>
        <taxon>Bacillati</taxon>
        <taxon>Actinomycetota</taxon>
        <taxon>Actinomycetes</taxon>
        <taxon>Kitasatosporales</taxon>
        <taxon>Streptomycetaceae</taxon>
        <taxon>Streptomyces</taxon>
    </lineage>
</organism>
<gene>
    <name evidence="6" type="primary">dhbF11</name>
    <name evidence="6" type="ORF">SRIMR7_37150</name>
</gene>
<dbReference type="PROSITE" id="PS00455">
    <property type="entry name" value="AMP_BINDING"/>
    <property type="match status" value="1"/>
</dbReference>
<dbReference type="SMART" id="SM00823">
    <property type="entry name" value="PKS_PP"/>
    <property type="match status" value="1"/>
</dbReference>
<dbReference type="InterPro" id="IPR009081">
    <property type="entry name" value="PP-bd_ACP"/>
</dbReference>
<keyword evidence="4" id="KW-0812">Transmembrane</keyword>
<feature type="domain" description="Carrier" evidence="5">
    <location>
        <begin position="557"/>
        <end position="630"/>
    </location>
</feature>
<dbReference type="Gene3D" id="1.10.1200.10">
    <property type="entry name" value="ACP-like"/>
    <property type="match status" value="1"/>
</dbReference>
<dbReference type="PANTHER" id="PTHR45527">
    <property type="entry name" value="NONRIBOSOMAL PEPTIDE SYNTHETASE"/>
    <property type="match status" value="1"/>
</dbReference>
<keyword evidence="2" id="KW-0597">Phosphoprotein</keyword>
<proteinExistence type="predicted"/>